<accession>A0A8U0RT65</accession>
<evidence type="ECO:0000256" key="5">
    <source>
        <dbReference type="SAM" id="MobiDB-lite"/>
    </source>
</evidence>
<dbReference type="PANTHER" id="PTHR45696">
    <property type="entry name" value="60S ACIDIC RIBOSOMAL PROTEIN P1"/>
    <property type="match status" value="1"/>
</dbReference>
<dbReference type="Gene3D" id="1.10.10.1410">
    <property type="match status" value="1"/>
</dbReference>
<dbReference type="CDD" id="cd05831">
    <property type="entry name" value="Ribosomal_P1"/>
    <property type="match status" value="1"/>
</dbReference>
<dbReference type="GO" id="GO:0002181">
    <property type="term" value="P:cytoplasmic translation"/>
    <property type="evidence" value="ECO:0007669"/>
    <property type="project" value="TreeGrafter"/>
</dbReference>
<sequence>MKSEFPTKMFQEPNSHLRRKYCGANLNSCIMDFEAPADMVEGYLHHLFFGLPALLKQQFGPDSKDPNSLSTSLAPACTIASILEITCIYLTFTMHDDEVIQVRGNKLNALIKSPSVNVDPFCLSLSEKSLANINIRIFIWNVGASGSALVAGAAPAGGPVPSITAAPAQKEVEAKKEESEKSDDDMGFGIFTTLLL</sequence>
<evidence type="ECO:0000313" key="6">
    <source>
        <dbReference type="Proteomes" id="UP000000715"/>
    </source>
</evidence>
<gene>
    <name evidence="7" type="primary">LOC123390492</name>
</gene>
<feature type="compositionally biased region" description="Basic and acidic residues" evidence="5">
    <location>
        <begin position="170"/>
        <end position="179"/>
    </location>
</feature>
<dbReference type="PANTHER" id="PTHR45696:SF10">
    <property type="entry name" value="LARGE RIBOSOMAL SUBUNIT PROTEIN P1"/>
    <property type="match status" value="1"/>
</dbReference>
<organism evidence="6 7">
    <name type="scientific">Mustela putorius furo</name>
    <name type="common">European domestic ferret</name>
    <name type="synonym">Mustela furo</name>
    <dbReference type="NCBI Taxonomy" id="9669"/>
    <lineage>
        <taxon>Eukaryota</taxon>
        <taxon>Metazoa</taxon>
        <taxon>Chordata</taxon>
        <taxon>Craniata</taxon>
        <taxon>Vertebrata</taxon>
        <taxon>Euteleostomi</taxon>
        <taxon>Mammalia</taxon>
        <taxon>Eutheria</taxon>
        <taxon>Laurasiatheria</taxon>
        <taxon>Carnivora</taxon>
        <taxon>Caniformia</taxon>
        <taxon>Musteloidea</taxon>
        <taxon>Mustelidae</taxon>
        <taxon>Mustelinae</taxon>
        <taxon>Mustela</taxon>
    </lineage>
</organism>
<dbReference type="GeneID" id="123390492"/>
<evidence type="ECO:0000256" key="3">
    <source>
        <dbReference type="ARBA" id="ARBA00022980"/>
    </source>
</evidence>
<dbReference type="InterPro" id="IPR038716">
    <property type="entry name" value="P1/P2_N_sf"/>
</dbReference>
<dbReference type="Proteomes" id="UP000000715">
    <property type="component" value="Unplaced"/>
</dbReference>
<keyword evidence="4" id="KW-0687">Ribonucleoprotein</keyword>
<keyword evidence="3" id="KW-0689">Ribosomal protein</keyword>
<dbReference type="GO" id="GO:0043021">
    <property type="term" value="F:ribonucleoprotein complex binding"/>
    <property type="evidence" value="ECO:0007669"/>
    <property type="project" value="TreeGrafter"/>
</dbReference>
<dbReference type="GO" id="GO:0003735">
    <property type="term" value="F:structural constituent of ribosome"/>
    <property type="evidence" value="ECO:0007669"/>
    <property type="project" value="TreeGrafter"/>
</dbReference>
<proteinExistence type="inferred from homology"/>
<reference evidence="7" key="1">
    <citation type="submission" date="2025-08" db="UniProtKB">
        <authorList>
            <consortium name="RefSeq"/>
        </authorList>
    </citation>
    <scope>IDENTIFICATION</scope>
    <source>
        <tissue evidence="7">Brain</tissue>
    </source>
</reference>
<evidence type="ECO:0000256" key="4">
    <source>
        <dbReference type="ARBA" id="ARBA00023274"/>
    </source>
</evidence>
<dbReference type="AlphaFoldDB" id="A0A8U0RT65"/>
<evidence type="ECO:0000256" key="1">
    <source>
        <dbReference type="ARBA" id="ARBA00003362"/>
    </source>
</evidence>
<dbReference type="RefSeq" id="XP_044930517.1">
    <property type="nucleotide sequence ID" value="XM_045074582.1"/>
</dbReference>
<feature type="region of interest" description="Disordered" evidence="5">
    <location>
        <begin position="165"/>
        <end position="185"/>
    </location>
</feature>
<dbReference type="GO" id="GO:0022625">
    <property type="term" value="C:cytosolic large ribosomal subunit"/>
    <property type="evidence" value="ECO:0007669"/>
    <property type="project" value="TreeGrafter"/>
</dbReference>
<comment type="similarity">
    <text evidence="2">Belongs to the eukaryotic ribosomal protein P1/P2 family.</text>
</comment>
<dbReference type="Pfam" id="PF00428">
    <property type="entry name" value="Ribosomal_60s"/>
    <property type="match status" value="1"/>
</dbReference>
<protein>
    <submittedName>
        <fullName evidence="7">60S acidic ribosomal protein P1-like</fullName>
    </submittedName>
</protein>
<keyword evidence="6" id="KW-1185">Reference proteome</keyword>
<evidence type="ECO:0000256" key="2">
    <source>
        <dbReference type="ARBA" id="ARBA00005436"/>
    </source>
</evidence>
<comment type="function">
    <text evidence="1">Plays an important role in the elongation step of protein synthesis.</text>
</comment>
<name>A0A8U0RT65_MUSPF</name>
<dbReference type="GO" id="GO:0030295">
    <property type="term" value="F:protein kinase activator activity"/>
    <property type="evidence" value="ECO:0007669"/>
    <property type="project" value="TreeGrafter"/>
</dbReference>
<evidence type="ECO:0000313" key="7">
    <source>
        <dbReference type="RefSeq" id="XP_044930517.1"/>
    </source>
</evidence>